<comment type="similarity">
    <text evidence="1">Belongs to the peptidase S49 family.</text>
</comment>
<dbReference type="GO" id="GO:0008236">
    <property type="term" value="F:serine-type peptidase activity"/>
    <property type="evidence" value="ECO:0007669"/>
    <property type="project" value="UniProtKB-KW"/>
</dbReference>
<reference evidence="6 7" key="1">
    <citation type="submission" date="2014-11" db="EMBL/GenBank/DDBJ databases">
        <title>Complete Genome Sequence of Pseudoalteromonas sp. Strain OCN003 Isolated from Kaneohe Bay, Oahu, Hawaii.</title>
        <authorList>
            <person name="Beurmann S."/>
            <person name="Videau P."/>
            <person name="Ushijima B."/>
            <person name="Smith A.M."/>
            <person name="Aeby G.S."/>
            <person name="Callahan S.M."/>
            <person name="Belcaid M."/>
        </authorList>
    </citation>
    <scope>NUCLEOTIDE SEQUENCE [LARGE SCALE GENOMIC DNA]</scope>
    <source>
        <strain evidence="6 7">OCN003</strain>
    </source>
</reference>
<name>A0A0A7EGK6_9GAMM</name>
<dbReference type="OrthoDB" id="6999246at2"/>
<dbReference type="EMBL" id="CP009888">
    <property type="protein sequence ID" value="AIY65191.1"/>
    <property type="molecule type" value="Genomic_DNA"/>
</dbReference>
<proteinExistence type="inferred from homology"/>
<evidence type="ECO:0000256" key="3">
    <source>
        <dbReference type="ARBA" id="ARBA00022801"/>
    </source>
</evidence>
<keyword evidence="7" id="KW-1185">Reference proteome</keyword>
<evidence type="ECO:0000313" key="7">
    <source>
        <dbReference type="Proteomes" id="UP000030341"/>
    </source>
</evidence>
<protein>
    <recommendedName>
        <fullName evidence="5">Peptidase S49 domain-containing protein</fullName>
    </recommendedName>
</protein>
<dbReference type="Gene3D" id="3.90.226.10">
    <property type="entry name" value="2-enoyl-CoA Hydratase, Chain A, domain 1"/>
    <property type="match status" value="1"/>
</dbReference>
<dbReference type="HOGENOM" id="CLU_046540_4_1_6"/>
<dbReference type="InterPro" id="IPR029045">
    <property type="entry name" value="ClpP/crotonase-like_dom_sf"/>
</dbReference>
<dbReference type="SUPFAM" id="SSF52096">
    <property type="entry name" value="ClpP/crotonase"/>
    <property type="match status" value="1"/>
</dbReference>
<dbReference type="Pfam" id="PF01343">
    <property type="entry name" value="Peptidase_S49"/>
    <property type="match status" value="1"/>
</dbReference>
<dbReference type="KEGG" id="pseo:OM33_08485"/>
<dbReference type="PANTHER" id="PTHR33209:SF1">
    <property type="entry name" value="PEPTIDASE S49 DOMAIN-CONTAINING PROTEIN"/>
    <property type="match status" value="1"/>
</dbReference>
<dbReference type="Proteomes" id="UP000030341">
    <property type="component" value="Chromosome 1"/>
</dbReference>
<dbReference type="InterPro" id="IPR002142">
    <property type="entry name" value="Peptidase_S49"/>
</dbReference>
<feature type="domain" description="Peptidase S49" evidence="5">
    <location>
        <begin position="134"/>
        <end position="278"/>
    </location>
</feature>
<gene>
    <name evidence="6" type="ORF">OM33_08485</name>
</gene>
<dbReference type="Gene3D" id="6.20.330.10">
    <property type="match status" value="1"/>
</dbReference>
<evidence type="ECO:0000256" key="1">
    <source>
        <dbReference type="ARBA" id="ARBA00008683"/>
    </source>
</evidence>
<keyword evidence="2" id="KW-0645">Protease</keyword>
<sequence length="304" mass="33694">MPQVNYIHLAEMAFNKPLLATSSVSDMIASFLKGKMFNLPIDESRLSARDMEVQSIGSPEQSQNLAIICVHGVLVPRRGLITQACTEVTSYELIRNQLSKALNDDSVKEIALDINSGGGSAQGAFELAEYIYQNRDKKPIRAIVNFNAYSGAYLIAAACTEIILSDTGGVGSVGVYTKRYDLSKWYEEQNVDIHTFYRGARKVDRQPDVAMTDEERLSIELDMDKTYQKFTDAISRYRNISIDEAINTEADCFEGEEAIKLGLADTLSTPQEAVNSIASRIVASQTQQPTISIQAAHMRMQTQL</sequence>
<dbReference type="InterPro" id="IPR033855">
    <property type="entry name" value="Protein_C"/>
</dbReference>
<evidence type="ECO:0000256" key="2">
    <source>
        <dbReference type="ARBA" id="ARBA00022670"/>
    </source>
</evidence>
<keyword evidence="3" id="KW-0378">Hydrolase</keyword>
<dbReference type="eggNOG" id="COG0616">
    <property type="taxonomic scope" value="Bacteria"/>
</dbReference>
<dbReference type="MEROPS" id="S49.003"/>
<organism evidence="6 7">
    <name type="scientific">Pseudoalteromonas piratica</name>
    <dbReference type="NCBI Taxonomy" id="1348114"/>
    <lineage>
        <taxon>Bacteria</taxon>
        <taxon>Pseudomonadati</taxon>
        <taxon>Pseudomonadota</taxon>
        <taxon>Gammaproteobacteria</taxon>
        <taxon>Alteromonadales</taxon>
        <taxon>Pseudoalteromonadaceae</taxon>
        <taxon>Pseudoalteromonas</taxon>
    </lineage>
</organism>
<dbReference type="RefSeq" id="WP_038640845.1">
    <property type="nucleotide sequence ID" value="NZ_CP009888.1"/>
</dbReference>
<dbReference type="GO" id="GO:0006508">
    <property type="term" value="P:proteolysis"/>
    <property type="evidence" value="ECO:0007669"/>
    <property type="project" value="UniProtKB-KW"/>
</dbReference>
<evidence type="ECO:0000256" key="4">
    <source>
        <dbReference type="ARBA" id="ARBA00022825"/>
    </source>
</evidence>
<evidence type="ECO:0000259" key="5">
    <source>
        <dbReference type="Pfam" id="PF01343"/>
    </source>
</evidence>
<accession>A0A0A7EGK6</accession>
<dbReference type="STRING" id="1348114.OM33_08485"/>
<evidence type="ECO:0000313" key="6">
    <source>
        <dbReference type="EMBL" id="AIY65191.1"/>
    </source>
</evidence>
<dbReference type="CDD" id="cd07022">
    <property type="entry name" value="S49_Sppa_36K_type"/>
    <property type="match status" value="1"/>
</dbReference>
<dbReference type="AlphaFoldDB" id="A0A0A7EGK6"/>
<keyword evidence="4" id="KW-0720">Serine protease</keyword>
<dbReference type="PANTHER" id="PTHR33209">
    <property type="entry name" value="PROTEASE 4"/>
    <property type="match status" value="1"/>
</dbReference>